<feature type="domain" description="RNA polymerase sigma-70 region 2" evidence="5">
    <location>
        <begin position="24"/>
        <end position="75"/>
    </location>
</feature>
<dbReference type="GO" id="GO:0006352">
    <property type="term" value="P:DNA-templated transcription initiation"/>
    <property type="evidence" value="ECO:0007669"/>
    <property type="project" value="InterPro"/>
</dbReference>
<dbReference type="SUPFAM" id="SSF88946">
    <property type="entry name" value="Sigma2 domain of RNA polymerase sigma factors"/>
    <property type="match status" value="1"/>
</dbReference>
<dbReference type="Gene3D" id="1.20.120.1810">
    <property type="match status" value="1"/>
</dbReference>
<dbReference type="KEGG" id="crs:FQB35_02340"/>
<dbReference type="InterPro" id="IPR014284">
    <property type="entry name" value="RNA_pol_sigma-70_dom"/>
</dbReference>
<feature type="domain" description="RNA polymerase sigma factor 70 region 4 type 2" evidence="6">
    <location>
        <begin position="131"/>
        <end position="183"/>
    </location>
</feature>
<sequence>MEYKMKDLVNRCKDGDRLAKEELLKSLMPLIITSIKKYYFGDEEFSDLIQEGGMKILREVEIFDEERGVPFLGYIKLKLKFLYMEKRKKVRNELSLQNKINMDDDEISFIDMLVDERENVEEHLLKEERYHALEEAIKRLTDKQKIVLKLCYMDFLNMKQIAERLGVHYQTVVKTKARALDKMRKDIIGC</sequence>
<name>A0A5C0SEA0_CRATE</name>
<dbReference type="GO" id="GO:0003677">
    <property type="term" value="F:DNA binding"/>
    <property type="evidence" value="ECO:0007669"/>
    <property type="project" value="UniProtKB-KW"/>
</dbReference>
<gene>
    <name evidence="7" type="ORF">FQB35_02340</name>
</gene>
<keyword evidence="8" id="KW-1185">Reference proteome</keyword>
<keyword evidence="2" id="KW-0731">Sigma factor</keyword>
<keyword evidence="1" id="KW-0805">Transcription regulation</keyword>
<dbReference type="RefSeq" id="WP_148808372.1">
    <property type="nucleotide sequence ID" value="NZ_CP042243.1"/>
</dbReference>
<evidence type="ECO:0000313" key="7">
    <source>
        <dbReference type="EMBL" id="QEK11299.1"/>
    </source>
</evidence>
<protein>
    <submittedName>
        <fullName evidence="7">Sigma-70 family RNA polymerase sigma factor</fullName>
    </submittedName>
</protein>
<dbReference type="EMBL" id="CP042243">
    <property type="protein sequence ID" value="QEK11299.1"/>
    <property type="molecule type" value="Genomic_DNA"/>
</dbReference>
<evidence type="ECO:0000259" key="5">
    <source>
        <dbReference type="Pfam" id="PF04542"/>
    </source>
</evidence>
<dbReference type="InterPro" id="IPR007627">
    <property type="entry name" value="RNA_pol_sigma70_r2"/>
</dbReference>
<dbReference type="Pfam" id="PF04542">
    <property type="entry name" value="Sigma70_r2"/>
    <property type="match status" value="1"/>
</dbReference>
<evidence type="ECO:0000256" key="4">
    <source>
        <dbReference type="ARBA" id="ARBA00023163"/>
    </source>
</evidence>
<evidence type="ECO:0000256" key="1">
    <source>
        <dbReference type="ARBA" id="ARBA00023015"/>
    </source>
</evidence>
<dbReference type="Gene3D" id="1.20.140.160">
    <property type="match status" value="1"/>
</dbReference>
<dbReference type="OrthoDB" id="1730259at2"/>
<evidence type="ECO:0000259" key="6">
    <source>
        <dbReference type="Pfam" id="PF08281"/>
    </source>
</evidence>
<dbReference type="InterPro" id="IPR013249">
    <property type="entry name" value="RNA_pol_sigma70_r4_t2"/>
</dbReference>
<dbReference type="GO" id="GO:0016987">
    <property type="term" value="F:sigma factor activity"/>
    <property type="evidence" value="ECO:0007669"/>
    <property type="project" value="UniProtKB-KW"/>
</dbReference>
<dbReference type="Proteomes" id="UP000324646">
    <property type="component" value="Chromosome"/>
</dbReference>
<accession>A0A5C0SEA0</accession>
<dbReference type="InterPro" id="IPR013324">
    <property type="entry name" value="RNA_pol_sigma_r3/r4-like"/>
</dbReference>
<dbReference type="Pfam" id="PF08281">
    <property type="entry name" value="Sigma70_r4_2"/>
    <property type="match status" value="1"/>
</dbReference>
<dbReference type="InterPro" id="IPR013325">
    <property type="entry name" value="RNA_pol_sigma_r2"/>
</dbReference>
<dbReference type="PRINTS" id="PR00046">
    <property type="entry name" value="SIGMA70FCT"/>
</dbReference>
<keyword evidence="3" id="KW-0238">DNA-binding</keyword>
<evidence type="ECO:0000256" key="3">
    <source>
        <dbReference type="ARBA" id="ARBA00023125"/>
    </source>
</evidence>
<dbReference type="SUPFAM" id="SSF88659">
    <property type="entry name" value="Sigma3 and sigma4 domains of RNA polymerase sigma factors"/>
    <property type="match status" value="1"/>
</dbReference>
<keyword evidence="4" id="KW-0804">Transcription</keyword>
<dbReference type="PANTHER" id="PTHR30385">
    <property type="entry name" value="SIGMA FACTOR F FLAGELLAR"/>
    <property type="match status" value="1"/>
</dbReference>
<dbReference type="NCBIfam" id="TIGR02937">
    <property type="entry name" value="sigma70-ECF"/>
    <property type="match status" value="1"/>
</dbReference>
<reference evidence="7 8" key="1">
    <citation type="submission" date="2019-07" db="EMBL/GenBank/DDBJ databases">
        <title>Complete genome of Crassaminicella thermophila SY095.</title>
        <authorList>
            <person name="Li X."/>
        </authorList>
    </citation>
    <scope>NUCLEOTIDE SEQUENCE [LARGE SCALE GENOMIC DNA]</scope>
    <source>
        <strain evidence="7 8">SY095</strain>
    </source>
</reference>
<evidence type="ECO:0000313" key="8">
    <source>
        <dbReference type="Proteomes" id="UP000324646"/>
    </source>
</evidence>
<organism evidence="7 8">
    <name type="scientific">Crassaminicella thermophila</name>
    <dbReference type="NCBI Taxonomy" id="2599308"/>
    <lineage>
        <taxon>Bacteria</taxon>
        <taxon>Bacillati</taxon>
        <taxon>Bacillota</taxon>
        <taxon>Clostridia</taxon>
        <taxon>Eubacteriales</taxon>
        <taxon>Clostridiaceae</taxon>
        <taxon>Crassaminicella</taxon>
    </lineage>
</organism>
<dbReference type="InterPro" id="IPR000943">
    <property type="entry name" value="RNA_pol_sigma70"/>
</dbReference>
<proteinExistence type="predicted"/>
<evidence type="ECO:0000256" key="2">
    <source>
        <dbReference type="ARBA" id="ARBA00023082"/>
    </source>
</evidence>
<dbReference type="AlphaFoldDB" id="A0A5C0SEA0"/>